<dbReference type="PANTHER" id="PTHR43630">
    <property type="entry name" value="POLY-BETA-1,6-N-ACETYL-D-GLUCOSAMINE SYNTHASE"/>
    <property type="match status" value="1"/>
</dbReference>
<comment type="similarity">
    <text evidence="1">Belongs to the glycosyltransferase 2 family. WaaE/KdtX subfamily.</text>
</comment>
<evidence type="ECO:0000313" key="4">
    <source>
        <dbReference type="EMBL" id="TVZ70368.1"/>
    </source>
</evidence>
<dbReference type="InterPro" id="IPR001173">
    <property type="entry name" value="Glyco_trans_2-like"/>
</dbReference>
<keyword evidence="4" id="KW-0808">Transferase</keyword>
<feature type="transmembrane region" description="Helical" evidence="2">
    <location>
        <begin position="6"/>
        <end position="29"/>
    </location>
</feature>
<dbReference type="CDD" id="cd06423">
    <property type="entry name" value="CESA_like"/>
    <property type="match status" value="1"/>
</dbReference>
<keyword evidence="2" id="KW-1133">Transmembrane helix</keyword>
<feature type="transmembrane region" description="Helical" evidence="2">
    <location>
        <begin position="323"/>
        <end position="343"/>
    </location>
</feature>
<name>A0A559T6Y5_SERFO</name>
<organism evidence="4">
    <name type="scientific">Serratia fonticola</name>
    <dbReference type="NCBI Taxonomy" id="47917"/>
    <lineage>
        <taxon>Bacteria</taxon>
        <taxon>Pseudomonadati</taxon>
        <taxon>Pseudomonadota</taxon>
        <taxon>Gammaproteobacteria</taxon>
        <taxon>Enterobacterales</taxon>
        <taxon>Yersiniaceae</taxon>
        <taxon>Serratia</taxon>
    </lineage>
</organism>
<evidence type="ECO:0000256" key="1">
    <source>
        <dbReference type="ARBA" id="ARBA00038494"/>
    </source>
</evidence>
<dbReference type="OrthoDB" id="9766299at2"/>
<dbReference type="InterPro" id="IPR029044">
    <property type="entry name" value="Nucleotide-diphossugar_trans"/>
</dbReference>
<dbReference type="EMBL" id="VISQ01000001">
    <property type="protein sequence ID" value="TVZ70368.1"/>
    <property type="molecule type" value="Genomic_DNA"/>
</dbReference>
<dbReference type="SUPFAM" id="SSF53448">
    <property type="entry name" value="Nucleotide-diphospho-sugar transferases"/>
    <property type="match status" value="1"/>
</dbReference>
<dbReference type="PANTHER" id="PTHR43630:SF2">
    <property type="entry name" value="GLYCOSYLTRANSFERASE"/>
    <property type="match status" value="1"/>
</dbReference>
<dbReference type="Pfam" id="PF13632">
    <property type="entry name" value="Glyco_trans_2_3"/>
    <property type="match status" value="1"/>
</dbReference>
<gene>
    <name evidence="4" type="ORF">FHU10_2936</name>
</gene>
<reference evidence="4" key="1">
    <citation type="submission" date="2019-06" db="EMBL/GenBank/DDBJ databases">
        <authorList>
            <person name="Deangelis K."/>
            <person name="Huntemann M."/>
            <person name="Clum A."/>
            <person name="Pillay M."/>
            <person name="Palaniappan K."/>
            <person name="Varghese N."/>
            <person name="Mikhailova N."/>
            <person name="Stamatis D."/>
            <person name="Reddy T."/>
            <person name="Daum C."/>
            <person name="Shapiro N."/>
            <person name="Ivanova N."/>
            <person name="Kyrpides N."/>
            <person name="Woyke T."/>
        </authorList>
    </citation>
    <scope>NUCLEOTIDE SEQUENCE [LARGE SCALE GENOMIC DNA]</scope>
    <source>
        <strain evidence="4">128R</strain>
    </source>
</reference>
<feature type="domain" description="Glycosyltransferase 2-like" evidence="3">
    <location>
        <begin position="133"/>
        <end position="338"/>
    </location>
</feature>
<dbReference type="Gene3D" id="3.90.550.10">
    <property type="entry name" value="Spore Coat Polysaccharide Biosynthesis Protein SpsA, Chain A"/>
    <property type="match status" value="1"/>
</dbReference>
<accession>A0A559T6Y5</accession>
<proteinExistence type="inferred from homology"/>
<reference evidence="4" key="2">
    <citation type="submission" date="2019-08" db="EMBL/GenBank/DDBJ databases">
        <title>Investigation of anaerobic lignin degradation for improved lignocellulosic biofuels.</title>
        <authorList>
            <person name="Deangelis K.PhD."/>
        </authorList>
    </citation>
    <scope>NUCLEOTIDE SEQUENCE [LARGE SCALE GENOMIC DNA]</scope>
    <source>
        <strain evidence="4">128R</strain>
    </source>
</reference>
<keyword evidence="2" id="KW-0812">Transmembrane</keyword>
<comment type="caution">
    <text evidence="4">The sequence shown here is derived from an EMBL/GenBank/DDBJ whole genome shotgun (WGS) entry which is preliminary data.</text>
</comment>
<dbReference type="AlphaFoldDB" id="A0A559T6Y5"/>
<protein>
    <submittedName>
        <fullName evidence="4">Cellulose synthase/poly-beta-1,6-N-acetylglucosamine synthase-like glycosyltransferase</fullName>
    </submittedName>
</protein>
<feature type="transmembrane region" description="Helical" evidence="2">
    <location>
        <begin position="355"/>
        <end position="378"/>
    </location>
</feature>
<feature type="transmembrane region" description="Helical" evidence="2">
    <location>
        <begin position="291"/>
        <end position="317"/>
    </location>
</feature>
<evidence type="ECO:0000256" key="2">
    <source>
        <dbReference type="SAM" id="Phobius"/>
    </source>
</evidence>
<dbReference type="GO" id="GO:0016740">
    <property type="term" value="F:transferase activity"/>
    <property type="evidence" value="ECO:0007669"/>
    <property type="project" value="UniProtKB-KW"/>
</dbReference>
<sequence>MRELIVGILMISPAITCALTLGLLAIFLFSRRHTVECEELPEVSVLLPFYNEEAGALIKALEHIEQQNYPRQLQVVVIDDGSTNRTPALLAKWLQQPHLQHYQLLTRKRNGGRKGPALDHALASGVLKGDVYVVVDSDTFIAPSGILHLASKLWRDPRCAAVCGSLSPENARGTLLGDVQFYELIGFHGAIRSAQDRLGRVPILSGAFVAHRASAVNTVGGWGHWLVEDIAWCWKALAMDFHTGYAADAMATTQCPQTFRAFLRQRRRWARGRVEAFITVWRVSTRKGLLFAPWFLMTSMQLLLPPGLVMLPLLIYFQLWPPIVLNMVTLVLYLLISYLYLTFYRNRQNATLKNILLVPVFILILEVFIWWPNILGYWDEITGKSKSWLTR</sequence>
<keyword evidence="2" id="KW-0472">Membrane</keyword>
<evidence type="ECO:0000259" key="3">
    <source>
        <dbReference type="Pfam" id="PF13632"/>
    </source>
</evidence>